<feature type="transmembrane region" description="Helical" evidence="9">
    <location>
        <begin position="108"/>
        <end position="129"/>
    </location>
</feature>
<evidence type="ECO:0000256" key="5">
    <source>
        <dbReference type="ARBA" id="ARBA00022692"/>
    </source>
</evidence>
<reference evidence="11" key="1">
    <citation type="submission" date="2022-07" db="EMBL/GenBank/DDBJ databases">
        <title>Ectorhizobium quercum gen.nov., sp. nov.</title>
        <authorList>
            <person name="Ma T."/>
            <person name="Li Y."/>
        </authorList>
    </citation>
    <scope>NUCLEOTIDE SEQUENCE</scope>
    <source>
        <strain evidence="11">BDR2-2</strain>
    </source>
</reference>
<evidence type="ECO:0000313" key="11">
    <source>
        <dbReference type="EMBL" id="MCX8995789.1"/>
    </source>
</evidence>
<gene>
    <name evidence="9 11" type="primary">lnt</name>
    <name evidence="11" type="ORF">NOF55_01570</name>
</gene>
<feature type="transmembrane region" description="Helical" evidence="9">
    <location>
        <begin position="207"/>
        <end position="226"/>
    </location>
</feature>
<comment type="catalytic activity">
    <reaction evidence="9">
        <text>N-terminal S-1,2-diacyl-sn-glyceryl-L-cysteinyl-[lipoprotein] + a glycerophospholipid = N-acyl-S-1,2-diacyl-sn-glyceryl-L-cysteinyl-[lipoprotein] + a 2-acyl-sn-glycero-3-phospholipid + H(+)</text>
        <dbReference type="Rhea" id="RHEA:48228"/>
        <dbReference type="Rhea" id="RHEA-COMP:14681"/>
        <dbReference type="Rhea" id="RHEA-COMP:14684"/>
        <dbReference type="ChEBI" id="CHEBI:15378"/>
        <dbReference type="ChEBI" id="CHEBI:136912"/>
        <dbReference type="ChEBI" id="CHEBI:140656"/>
        <dbReference type="ChEBI" id="CHEBI:140657"/>
        <dbReference type="ChEBI" id="CHEBI:140660"/>
        <dbReference type="EC" id="2.3.1.269"/>
    </reaction>
</comment>
<comment type="pathway">
    <text evidence="9">Protein modification; lipoprotein biosynthesis (N-acyl transfer).</text>
</comment>
<dbReference type="EC" id="2.3.1.269" evidence="9"/>
<evidence type="ECO:0000256" key="2">
    <source>
        <dbReference type="ARBA" id="ARBA00010065"/>
    </source>
</evidence>
<dbReference type="InterPro" id="IPR036526">
    <property type="entry name" value="C-N_Hydrolase_sf"/>
</dbReference>
<keyword evidence="3 9" id="KW-1003">Cell membrane</keyword>
<dbReference type="Pfam" id="PF20154">
    <property type="entry name" value="LNT_N"/>
    <property type="match status" value="1"/>
</dbReference>
<evidence type="ECO:0000256" key="1">
    <source>
        <dbReference type="ARBA" id="ARBA00004651"/>
    </source>
</evidence>
<comment type="similarity">
    <text evidence="2 9">Belongs to the CN hydrolase family. Apolipoprotein N-acyltransferase subfamily.</text>
</comment>
<dbReference type="GO" id="GO:0042158">
    <property type="term" value="P:lipoprotein biosynthetic process"/>
    <property type="evidence" value="ECO:0007669"/>
    <property type="project" value="UniProtKB-UniRule"/>
</dbReference>
<comment type="function">
    <text evidence="9">Catalyzes the phospholipid dependent N-acylation of the N-terminal cysteine of apolipoprotein, the last step in lipoprotein maturation.</text>
</comment>
<organism evidence="11 12">
    <name type="scientific">Ectorhizobium quercum</name>
    <dbReference type="NCBI Taxonomy" id="2965071"/>
    <lineage>
        <taxon>Bacteria</taxon>
        <taxon>Pseudomonadati</taxon>
        <taxon>Pseudomonadota</taxon>
        <taxon>Alphaproteobacteria</taxon>
        <taxon>Hyphomicrobiales</taxon>
        <taxon>Rhizobiaceae</taxon>
        <taxon>Ectorhizobium</taxon>
    </lineage>
</organism>
<dbReference type="GO" id="GO:0016410">
    <property type="term" value="F:N-acyltransferase activity"/>
    <property type="evidence" value="ECO:0007669"/>
    <property type="project" value="UniProtKB-UniRule"/>
</dbReference>
<keyword evidence="6 9" id="KW-1133">Transmembrane helix</keyword>
<dbReference type="CDD" id="cd07571">
    <property type="entry name" value="ALP_N-acyl_transferase"/>
    <property type="match status" value="1"/>
</dbReference>
<evidence type="ECO:0000313" key="12">
    <source>
        <dbReference type="Proteomes" id="UP001208771"/>
    </source>
</evidence>
<keyword evidence="12" id="KW-1185">Reference proteome</keyword>
<feature type="transmembrane region" description="Helical" evidence="9">
    <location>
        <begin position="136"/>
        <end position="157"/>
    </location>
</feature>
<dbReference type="RefSeq" id="WP_306409558.1">
    <property type="nucleotide sequence ID" value="NZ_JANFPI010000001.1"/>
</dbReference>
<keyword evidence="4 9" id="KW-0808">Transferase</keyword>
<dbReference type="PANTHER" id="PTHR38686:SF1">
    <property type="entry name" value="APOLIPOPROTEIN N-ACYLTRANSFERASE"/>
    <property type="match status" value="1"/>
</dbReference>
<dbReference type="InterPro" id="IPR004563">
    <property type="entry name" value="Apolipo_AcylTrfase"/>
</dbReference>
<feature type="transmembrane region" description="Helical" evidence="9">
    <location>
        <begin position="177"/>
        <end position="198"/>
    </location>
</feature>
<evidence type="ECO:0000256" key="7">
    <source>
        <dbReference type="ARBA" id="ARBA00023136"/>
    </source>
</evidence>
<evidence type="ECO:0000256" key="6">
    <source>
        <dbReference type="ARBA" id="ARBA00022989"/>
    </source>
</evidence>
<protein>
    <recommendedName>
        <fullName evidence="9">Apolipoprotein N-acyltransferase</fullName>
        <shortName evidence="9">ALP N-acyltransferase</shortName>
        <ecNumber evidence="9">2.3.1.269</ecNumber>
    </recommendedName>
</protein>
<evidence type="ECO:0000256" key="4">
    <source>
        <dbReference type="ARBA" id="ARBA00022679"/>
    </source>
</evidence>
<keyword evidence="5 9" id="KW-0812">Transmembrane</keyword>
<evidence type="ECO:0000256" key="3">
    <source>
        <dbReference type="ARBA" id="ARBA00022475"/>
    </source>
</evidence>
<dbReference type="PROSITE" id="PS50263">
    <property type="entry name" value="CN_HYDROLASE"/>
    <property type="match status" value="1"/>
</dbReference>
<evidence type="ECO:0000259" key="10">
    <source>
        <dbReference type="PROSITE" id="PS50263"/>
    </source>
</evidence>
<feature type="transmembrane region" description="Helical" evidence="9">
    <location>
        <begin position="66"/>
        <end position="88"/>
    </location>
</feature>
<dbReference type="Proteomes" id="UP001208771">
    <property type="component" value="Unassembled WGS sequence"/>
</dbReference>
<dbReference type="HAMAP" id="MF_01148">
    <property type="entry name" value="Lnt"/>
    <property type="match status" value="1"/>
</dbReference>
<dbReference type="NCBIfam" id="TIGR00546">
    <property type="entry name" value="lnt"/>
    <property type="match status" value="1"/>
</dbReference>
<comment type="caution">
    <text evidence="11">The sequence shown here is derived from an EMBL/GenBank/DDBJ whole genome shotgun (WGS) entry which is preliminary data.</text>
</comment>
<proteinExistence type="inferred from homology"/>
<dbReference type="AlphaFoldDB" id="A0AAE3MXA1"/>
<name>A0AAE3MXA1_9HYPH</name>
<dbReference type="InterPro" id="IPR045378">
    <property type="entry name" value="LNT_N"/>
</dbReference>
<dbReference type="Pfam" id="PF00795">
    <property type="entry name" value="CN_hydrolase"/>
    <property type="match status" value="1"/>
</dbReference>
<sequence length="529" mass="57135">MERLAGRVMLLWGWRRALLAILAGAFAALAMPPLSFFAALFVAFPMLVWLLDGVSGGPDGGWMRRLLSAFLLGWCFGFGYFVAGLWWLGNALLLEADEFAWALPLATLGLPAVLAVYYGLAALVARLFWSDGAGRIGALAVGFGLAEWLRAFLFTGFPWNSIGYGLMPLPVMMQPVAVVGLHGMTVLTVLVTAAPALLGTGKGVKTGIGLALILVAAQFGYGFWALSQPEPEGPGKLNVRLVQPDIDQSVKLQGNDRAEIFREHLRLSALPPEEGGPRPDVIVWPETSIPFILTENTDALAAIAEMLDDGQILITGAVRMEEAAAGYLPRYYNSVYVIDSSGQILAAADKVHLTPFGEYLPMEDILRELGMDNLIALPGGFTAATRRTGLTLPNGMGLYPLICYEIIFPDEMDGVEAGANALLNVTNDAWFGLTPGPWQHFQQARVRAVETGLPLIRAANNGISAVVDAKGRIIAGLSLGTKGKVDATVDMKARPSGFILWRKSNFWLLILAAFVYVVLTRRRFVFGEN</sequence>
<feature type="domain" description="CN hydrolase" evidence="10">
    <location>
        <begin position="242"/>
        <end position="491"/>
    </location>
</feature>
<feature type="transmembrane region" description="Helical" evidence="9">
    <location>
        <begin position="36"/>
        <end position="54"/>
    </location>
</feature>
<dbReference type="SUPFAM" id="SSF56317">
    <property type="entry name" value="Carbon-nitrogen hydrolase"/>
    <property type="match status" value="1"/>
</dbReference>
<accession>A0AAE3MXA1</accession>
<dbReference type="GO" id="GO:0005886">
    <property type="term" value="C:plasma membrane"/>
    <property type="evidence" value="ECO:0007669"/>
    <property type="project" value="UniProtKB-SubCell"/>
</dbReference>
<comment type="subcellular location">
    <subcellularLocation>
        <location evidence="1 9">Cell membrane</location>
        <topology evidence="1 9">Multi-pass membrane protein</topology>
    </subcellularLocation>
</comment>
<dbReference type="Gene3D" id="3.60.110.10">
    <property type="entry name" value="Carbon-nitrogen hydrolase"/>
    <property type="match status" value="1"/>
</dbReference>
<evidence type="ECO:0000256" key="8">
    <source>
        <dbReference type="ARBA" id="ARBA00023315"/>
    </source>
</evidence>
<dbReference type="PANTHER" id="PTHR38686">
    <property type="entry name" value="APOLIPOPROTEIN N-ACYLTRANSFERASE"/>
    <property type="match status" value="1"/>
</dbReference>
<feature type="transmembrane region" description="Helical" evidence="9">
    <location>
        <begin position="12"/>
        <end position="30"/>
    </location>
</feature>
<dbReference type="EMBL" id="JANFPI010000001">
    <property type="protein sequence ID" value="MCX8995789.1"/>
    <property type="molecule type" value="Genomic_DNA"/>
</dbReference>
<keyword evidence="8 9" id="KW-0012">Acyltransferase</keyword>
<dbReference type="InterPro" id="IPR003010">
    <property type="entry name" value="C-N_Hydrolase"/>
</dbReference>
<keyword evidence="7 9" id="KW-0472">Membrane</keyword>
<feature type="transmembrane region" description="Helical" evidence="9">
    <location>
        <begin position="500"/>
        <end position="519"/>
    </location>
</feature>
<evidence type="ECO:0000256" key="9">
    <source>
        <dbReference type="HAMAP-Rule" id="MF_01148"/>
    </source>
</evidence>